<evidence type="ECO:0000256" key="5">
    <source>
        <dbReference type="ARBA" id="ARBA00023040"/>
    </source>
</evidence>
<keyword evidence="4 9" id="KW-1133">Transmembrane helix</keyword>
<dbReference type="InterPro" id="IPR017452">
    <property type="entry name" value="GPCR_Rhodpsn_7TM"/>
</dbReference>
<dbReference type="Gene3D" id="1.20.1070.10">
    <property type="entry name" value="Rhodopsin 7-helix transmembrane proteins"/>
    <property type="match status" value="1"/>
</dbReference>
<keyword evidence="6 9" id="KW-0472">Membrane</keyword>
<feature type="transmembrane region" description="Helical" evidence="9">
    <location>
        <begin position="114"/>
        <end position="134"/>
    </location>
</feature>
<feature type="transmembrane region" description="Helical" evidence="9">
    <location>
        <begin position="149"/>
        <end position="170"/>
    </location>
</feature>
<evidence type="ECO:0000313" key="12">
    <source>
        <dbReference type="Proteomes" id="UP000288216"/>
    </source>
</evidence>
<dbReference type="Proteomes" id="UP000288216">
    <property type="component" value="Unassembled WGS sequence"/>
</dbReference>
<dbReference type="GO" id="GO:0019957">
    <property type="term" value="F:C-C chemokine binding"/>
    <property type="evidence" value="ECO:0007669"/>
    <property type="project" value="TreeGrafter"/>
</dbReference>
<dbReference type="SUPFAM" id="SSF81321">
    <property type="entry name" value="Family A G protein-coupled receptor-like"/>
    <property type="match status" value="1"/>
</dbReference>
<dbReference type="PRINTS" id="PR00237">
    <property type="entry name" value="GPCRRHODOPSN"/>
</dbReference>
<evidence type="ECO:0000256" key="4">
    <source>
        <dbReference type="ARBA" id="ARBA00022989"/>
    </source>
</evidence>
<dbReference type="InterPro" id="IPR050119">
    <property type="entry name" value="CCR1-9-like"/>
</dbReference>
<dbReference type="AlphaFoldDB" id="A0A401Q4T9"/>
<evidence type="ECO:0000313" key="11">
    <source>
        <dbReference type="EMBL" id="GCB80381.1"/>
    </source>
</evidence>
<evidence type="ECO:0000259" key="10">
    <source>
        <dbReference type="PROSITE" id="PS50262"/>
    </source>
</evidence>
<name>A0A401Q4T9_SCYTO</name>
<comment type="caution">
    <text evidence="11">The sequence shown here is derived from an EMBL/GenBank/DDBJ whole genome shotgun (WGS) entry which is preliminary data.</text>
</comment>
<organism evidence="11 12">
    <name type="scientific">Scyliorhinus torazame</name>
    <name type="common">Cloudy catshark</name>
    <name type="synonym">Catulus torazame</name>
    <dbReference type="NCBI Taxonomy" id="75743"/>
    <lineage>
        <taxon>Eukaryota</taxon>
        <taxon>Metazoa</taxon>
        <taxon>Chordata</taxon>
        <taxon>Craniata</taxon>
        <taxon>Vertebrata</taxon>
        <taxon>Chondrichthyes</taxon>
        <taxon>Elasmobranchii</taxon>
        <taxon>Galeomorphii</taxon>
        <taxon>Galeoidea</taxon>
        <taxon>Carcharhiniformes</taxon>
        <taxon>Scyliorhinidae</taxon>
        <taxon>Scyliorhinus</taxon>
    </lineage>
</organism>
<accession>A0A401Q4T9</accession>
<dbReference type="GO" id="GO:0007204">
    <property type="term" value="P:positive regulation of cytosolic calcium ion concentration"/>
    <property type="evidence" value="ECO:0007669"/>
    <property type="project" value="TreeGrafter"/>
</dbReference>
<dbReference type="InterPro" id="IPR000355">
    <property type="entry name" value="Chemokine_rcpt"/>
</dbReference>
<dbReference type="PRINTS" id="PR00657">
    <property type="entry name" value="CCCHEMOKINER"/>
</dbReference>
<evidence type="ECO:0000256" key="6">
    <source>
        <dbReference type="ARBA" id="ARBA00023136"/>
    </source>
</evidence>
<dbReference type="OrthoDB" id="9876908at2759"/>
<sequence length="174" mass="19890">MVSAYSSGGKIPDYVSNALYKGKYLRRNDHTRLCLKSPTMSTREPELHTDYYDYYDYSGYDIVYLCEKHKPNLFGTIFTPVLYSLAFIVSLVGNALALWVLIRYEKLRSATDIFILNLITSDLLFAFSLPFWAVDHTSGWIFGKATCKVMTAIFFIGYYSGIMLLTSMTVDRGK</sequence>
<protein>
    <recommendedName>
        <fullName evidence="10">G-protein coupled receptors family 1 profile domain-containing protein</fullName>
    </recommendedName>
</protein>
<dbReference type="GO" id="GO:0009897">
    <property type="term" value="C:external side of plasma membrane"/>
    <property type="evidence" value="ECO:0007669"/>
    <property type="project" value="TreeGrafter"/>
</dbReference>
<evidence type="ECO:0000256" key="1">
    <source>
        <dbReference type="ARBA" id="ARBA00004651"/>
    </source>
</evidence>
<evidence type="ECO:0000256" key="8">
    <source>
        <dbReference type="ARBA" id="ARBA00023224"/>
    </source>
</evidence>
<dbReference type="GO" id="GO:0016493">
    <property type="term" value="F:C-C chemokine receptor activity"/>
    <property type="evidence" value="ECO:0007669"/>
    <property type="project" value="TreeGrafter"/>
</dbReference>
<comment type="subcellular location">
    <subcellularLocation>
        <location evidence="1">Cell membrane</location>
        <topology evidence="1">Multi-pass membrane protein</topology>
    </subcellularLocation>
</comment>
<evidence type="ECO:0000256" key="3">
    <source>
        <dbReference type="ARBA" id="ARBA00022692"/>
    </source>
</evidence>
<evidence type="ECO:0000256" key="2">
    <source>
        <dbReference type="ARBA" id="ARBA00022475"/>
    </source>
</evidence>
<reference evidence="11 12" key="1">
    <citation type="journal article" date="2018" name="Nat. Ecol. Evol.">
        <title>Shark genomes provide insights into elasmobranch evolution and the origin of vertebrates.</title>
        <authorList>
            <person name="Hara Y"/>
            <person name="Yamaguchi K"/>
            <person name="Onimaru K"/>
            <person name="Kadota M"/>
            <person name="Koyanagi M"/>
            <person name="Keeley SD"/>
            <person name="Tatsumi K"/>
            <person name="Tanaka K"/>
            <person name="Motone F"/>
            <person name="Kageyama Y"/>
            <person name="Nozu R"/>
            <person name="Adachi N"/>
            <person name="Nishimura O"/>
            <person name="Nakagawa R"/>
            <person name="Tanegashima C"/>
            <person name="Kiyatake I"/>
            <person name="Matsumoto R"/>
            <person name="Murakumo K"/>
            <person name="Nishida K"/>
            <person name="Terakita A"/>
            <person name="Kuratani S"/>
            <person name="Sato K"/>
            <person name="Hyodo S Kuraku.S."/>
        </authorList>
    </citation>
    <scope>NUCLEOTIDE SEQUENCE [LARGE SCALE GENOMIC DNA]</scope>
</reference>
<feature type="transmembrane region" description="Helical" evidence="9">
    <location>
        <begin position="81"/>
        <end position="102"/>
    </location>
</feature>
<keyword evidence="12" id="KW-1185">Reference proteome</keyword>
<dbReference type="PROSITE" id="PS50262">
    <property type="entry name" value="G_PROTEIN_RECEP_F1_2"/>
    <property type="match status" value="1"/>
</dbReference>
<dbReference type="PANTHER" id="PTHR10489">
    <property type="entry name" value="CELL ADHESION MOLECULE"/>
    <property type="match status" value="1"/>
</dbReference>
<evidence type="ECO:0000256" key="7">
    <source>
        <dbReference type="ARBA" id="ARBA00023170"/>
    </source>
</evidence>
<dbReference type="GO" id="GO:0060326">
    <property type="term" value="P:cell chemotaxis"/>
    <property type="evidence" value="ECO:0007669"/>
    <property type="project" value="TreeGrafter"/>
</dbReference>
<dbReference type="PANTHER" id="PTHR10489:SF730">
    <property type="entry name" value="CHEMOKINE XC RECEPTOR 1"/>
    <property type="match status" value="1"/>
</dbReference>
<keyword evidence="3 9" id="KW-0812">Transmembrane</keyword>
<gene>
    <name evidence="11" type="ORF">scyTo_0016181</name>
</gene>
<keyword evidence="8" id="KW-0807">Transducer</keyword>
<dbReference type="EMBL" id="BFAA01009627">
    <property type="protein sequence ID" value="GCB80381.1"/>
    <property type="molecule type" value="Genomic_DNA"/>
</dbReference>
<proteinExistence type="predicted"/>
<dbReference type="InterPro" id="IPR000276">
    <property type="entry name" value="GPCR_Rhodpsn"/>
</dbReference>
<keyword evidence="7" id="KW-0675">Receptor</keyword>
<keyword evidence="5" id="KW-0297">G-protein coupled receptor</keyword>
<keyword evidence="2" id="KW-1003">Cell membrane</keyword>
<dbReference type="Pfam" id="PF00001">
    <property type="entry name" value="7tm_1"/>
    <property type="match status" value="1"/>
</dbReference>
<evidence type="ECO:0000256" key="9">
    <source>
        <dbReference type="SAM" id="Phobius"/>
    </source>
</evidence>
<dbReference type="GO" id="GO:0006955">
    <property type="term" value="P:immune response"/>
    <property type="evidence" value="ECO:0007669"/>
    <property type="project" value="TreeGrafter"/>
</dbReference>
<dbReference type="STRING" id="75743.A0A401Q4T9"/>
<dbReference type="GO" id="GO:0019722">
    <property type="term" value="P:calcium-mediated signaling"/>
    <property type="evidence" value="ECO:0007669"/>
    <property type="project" value="TreeGrafter"/>
</dbReference>
<feature type="domain" description="G-protein coupled receptors family 1 profile" evidence="10">
    <location>
        <begin position="93"/>
        <end position="174"/>
    </location>
</feature>